<dbReference type="SUPFAM" id="SSF51735">
    <property type="entry name" value="NAD(P)-binding Rossmann-fold domains"/>
    <property type="match status" value="1"/>
</dbReference>
<comment type="similarity">
    <text evidence="3">Belongs to the UDP-glucose/GDP-mannose dehydrogenase family.</text>
</comment>
<evidence type="ECO:0000256" key="1">
    <source>
        <dbReference type="ARBA" id="ARBA00023002"/>
    </source>
</evidence>
<dbReference type="InterPro" id="IPR028359">
    <property type="entry name" value="UDP_ManNAc/GlcNAc_DH"/>
</dbReference>
<dbReference type="GO" id="GO:0000271">
    <property type="term" value="P:polysaccharide biosynthetic process"/>
    <property type="evidence" value="ECO:0007669"/>
    <property type="project" value="InterPro"/>
</dbReference>
<protein>
    <submittedName>
        <fullName evidence="5">Nucleotide sugar dehydrogenase</fullName>
    </submittedName>
</protein>
<feature type="domain" description="UDP-glucose/GDP-mannose dehydrogenase C-terminal" evidence="4">
    <location>
        <begin position="337"/>
        <end position="433"/>
    </location>
</feature>
<evidence type="ECO:0000313" key="6">
    <source>
        <dbReference type="Proteomes" id="UP000501914"/>
    </source>
</evidence>
<dbReference type="NCBIfam" id="TIGR03026">
    <property type="entry name" value="NDP-sugDHase"/>
    <property type="match status" value="1"/>
</dbReference>
<proteinExistence type="inferred from homology"/>
<keyword evidence="2" id="KW-0520">NAD</keyword>
<name>A0A6H0WLP3_9BACI</name>
<dbReference type="InterPro" id="IPR008927">
    <property type="entry name" value="6-PGluconate_DH-like_C_sf"/>
</dbReference>
<dbReference type="Pfam" id="PF03720">
    <property type="entry name" value="UDPG_MGDP_dh_C"/>
    <property type="match status" value="1"/>
</dbReference>
<keyword evidence="6" id="KW-1185">Reference proteome</keyword>
<dbReference type="PANTHER" id="PTHR43491:SF1">
    <property type="entry name" value="UDP-N-ACETYL-D-MANNOSAMINE DEHYDROGENASE"/>
    <property type="match status" value="1"/>
</dbReference>
<dbReference type="KEGG" id="bteq:G4P54_17405"/>
<dbReference type="GO" id="GO:0016616">
    <property type="term" value="F:oxidoreductase activity, acting on the CH-OH group of donors, NAD or NADP as acceptor"/>
    <property type="evidence" value="ECO:0007669"/>
    <property type="project" value="InterPro"/>
</dbReference>
<dbReference type="AlphaFoldDB" id="A0A6H0WLP3"/>
<dbReference type="InterPro" id="IPR001732">
    <property type="entry name" value="UDP-Glc/GDP-Man_DH_N"/>
</dbReference>
<evidence type="ECO:0000256" key="2">
    <source>
        <dbReference type="ARBA" id="ARBA00023027"/>
    </source>
</evidence>
<dbReference type="SUPFAM" id="SSF52413">
    <property type="entry name" value="UDP-glucose/GDP-mannose dehydrogenase C-terminal domain"/>
    <property type="match status" value="1"/>
</dbReference>
<dbReference type="Gene3D" id="3.40.50.720">
    <property type="entry name" value="NAD(P)-binding Rossmann-like Domain"/>
    <property type="match status" value="2"/>
</dbReference>
<dbReference type="PANTHER" id="PTHR43491">
    <property type="entry name" value="UDP-N-ACETYL-D-MANNOSAMINE DEHYDROGENASE"/>
    <property type="match status" value="1"/>
</dbReference>
<dbReference type="InterPro" id="IPR014026">
    <property type="entry name" value="UDP-Glc/GDP-Man_DH_dimer"/>
</dbReference>
<organism evidence="5 6">
    <name type="scientific">Bacillus tequilensis</name>
    <dbReference type="NCBI Taxonomy" id="227866"/>
    <lineage>
        <taxon>Bacteria</taxon>
        <taxon>Bacillati</taxon>
        <taxon>Bacillota</taxon>
        <taxon>Bacilli</taxon>
        <taxon>Bacillales</taxon>
        <taxon>Bacillaceae</taxon>
        <taxon>Bacillus</taxon>
    </lineage>
</organism>
<reference evidence="5 6" key="1">
    <citation type="submission" date="2020-02" db="EMBL/GenBank/DDBJ databases">
        <title>Genome sequencing, annotation and comparative genomic analysis of Bacillus tequilensis EA-CB0015, an effective biological control agent against Pseudocercospora fijiensis in banana plants.</title>
        <authorList>
            <person name="Cuellar-Gaviria T.Z."/>
            <person name="Ju K.-S."/>
            <person name="Villegas-Escobar V."/>
        </authorList>
    </citation>
    <scope>NUCLEOTIDE SEQUENCE [LARGE SCALE GENOMIC DNA]</scope>
    <source>
        <strain evidence="5 6">EA-CB0015</strain>
    </source>
</reference>
<dbReference type="RefSeq" id="WP_167873360.1">
    <property type="nucleotide sequence ID" value="NZ_CP048852.1"/>
</dbReference>
<evidence type="ECO:0000259" key="4">
    <source>
        <dbReference type="SMART" id="SM00984"/>
    </source>
</evidence>
<dbReference type="EMBL" id="CP048852">
    <property type="protein sequence ID" value="QIW81431.1"/>
    <property type="molecule type" value="Genomic_DNA"/>
</dbReference>
<accession>A0A6H0WLP3</accession>
<dbReference type="InterPro" id="IPR036220">
    <property type="entry name" value="UDP-Glc/GDP-Man_DH_C_sf"/>
</dbReference>
<keyword evidence="1" id="KW-0560">Oxidoreductase</keyword>
<evidence type="ECO:0000256" key="3">
    <source>
        <dbReference type="PIRNR" id="PIRNR000124"/>
    </source>
</evidence>
<dbReference type="GO" id="GO:0016628">
    <property type="term" value="F:oxidoreductase activity, acting on the CH-CH group of donors, NAD or NADP as acceptor"/>
    <property type="evidence" value="ECO:0007669"/>
    <property type="project" value="InterPro"/>
</dbReference>
<sequence>MNPVTKEARNLGHKRLLELIETKQAVVGVLGMGYVGFPLALECVNKGYSVIGFDRNSEKVSLLKDGHSHIRDIDDNQLKEALHTERFQVSENMSLIEHCDIVVICVPTPLNKKDKIPDLSYIDSAVDTMLAYGRPNQLLILESTTYPGTTKQKIADRMASGRQVNIGSDFFIAYSPERIDPGNSQYEVADIPKVVGGMTRNCTKLASAFYNTIVTSVHPVTSPEVAETAKLLENTYRYVNIALINEMALNCRELDIDIWEVINAADTKPFGFQKFSPGPGVGGHCIPIDPFYFKWIANQKGLQTKLIDLADEINSEMPFSVSDYAMKLVDKEQCSILLIGAAYKKNTNDSRESSAFAIIGDLMKKGCTIDYYDPFISEIRLEDGSTKHSVPFTKEQVNQYDVVIIHTDHDDINYSILRDADPIIFDTRNICREKMTDYANLVTL</sequence>
<dbReference type="GO" id="GO:0051287">
    <property type="term" value="F:NAD binding"/>
    <property type="evidence" value="ECO:0007669"/>
    <property type="project" value="InterPro"/>
</dbReference>
<dbReference type="PIRSF" id="PIRSF000124">
    <property type="entry name" value="UDPglc_GDPman_dh"/>
    <property type="match status" value="1"/>
</dbReference>
<dbReference type="Pfam" id="PF03721">
    <property type="entry name" value="UDPG_MGDP_dh_N"/>
    <property type="match status" value="1"/>
</dbReference>
<dbReference type="SMART" id="SM00984">
    <property type="entry name" value="UDPG_MGDP_dh_C"/>
    <property type="match status" value="1"/>
</dbReference>
<evidence type="ECO:0000313" key="5">
    <source>
        <dbReference type="EMBL" id="QIW81431.1"/>
    </source>
</evidence>
<dbReference type="InterPro" id="IPR017476">
    <property type="entry name" value="UDP-Glc/GDP-Man"/>
</dbReference>
<dbReference type="InterPro" id="IPR014027">
    <property type="entry name" value="UDP-Glc/GDP-Man_DH_C"/>
</dbReference>
<gene>
    <name evidence="5" type="ORF">G4P54_17405</name>
</gene>
<dbReference type="PIRSF" id="PIRSF500136">
    <property type="entry name" value="UDP_ManNAc_DH"/>
    <property type="match status" value="1"/>
</dbReference>
<dbReference type="Proteomes" id="UP000501914">
    <property type="component" value="Chromosome"/>
</dbReference>
<dbReference type="SUPFAM" id="SSF48179">
    <property type="entry name" value="6-phosphogluconate dehydrogenase C-terminal domain-like"/>
    <property type="match status" value="1"/>
</dbReference>
<dbReference type="Pfam" id="PF00984">
    <property type="entry name" value="UDPG_MGDP_dh"/>
    <property type="match status" value="1"/>
</dbReference>
<dbReference type="InterPro" id="IPR036291">
    <property type="entry name" value="NAD(P)-bd_dom_sf"/>
</dbReference>